<dbReference type="RefSeq" id="WP_146251438.1">
    <property type="nucleotide sequence ID" value="NZ_QJKF01000028.1"/>
</dbReference>
<dbReference type="OrthoDB" id="4562238at2"/>
<evidence type="ECO:0000313" key="2">
    <source>
        <dbReference type="Proteomes" id="UP000247569"/>
    </source>
</evidence>
<reference evidence="1 2" key="1">
    <citation type="submission" date="2018-05" db="EMBL/GenBank/DDBJ databases">
        <title>Genomic Encyclopedia of Type Strains, Phase IV (KMG-IV): sequencing the most valuable type-strain genomes for metagenomic binning, comparative biology and taxonomic classification.</title>
        <authorList>
            <person name="Goeker M."/>
        </authorList>
    </citation>
    <scope>NUCLEOTIDE SEQUENCE [LARGE SCALE GENOMIC DNA]</scope>
    <source>
        <strain evidence="1 2">DSM 44704</strain>
    </source>
</reference>
<dbReference type="AlphaFoldDB" id="A0A318KAF9"/>
<proteinExistence type="predicted"/>
<evidence type="ECO:0000313" key="1">
    <source>
        <dbReference type="EMBL" id="PXX53351.1"/>
    </source>
</evidence>
<sequence>MPNAQDVILRIRDGSPLPDFRLSDLRDTVTTHITAVTGDPERASAQLGHTDGNISIAQKYYIGADAKRLVVVDNAEHLELLNPLKMGNTRESGAGSPD</sequence>
<evidence type="ECO:0008006" key="3">
    <source>
        <dbReference type="Google" id="ProtNLM"/>
    </source>
</evidence>
<comment type="caution">
    <text evidence="1">The sequence shown here is derived from an EMBL/GenBank/DDBJ whole genome shotgun (WGS) entry which is preliminary data.</text>
</comment>
<accession>A0A318KAF9</accession>
<name>A0A318KAF9_9NOCA</name>
<protein>
    <recommendedName>
        <fullName evidence="3">Phage integrase family protein</fullName>
    </recommendedName>
</protein>
<gene>
    <name evidence="1" type="ORF">DFR70_12864</name>
</gene>
<dbReference type="Proteomes" id="UP000247569">
    <property type="component" value="Unassembled WGS sequence"/>
</dbReference>
<organism evidence="1 2">
    <name type="scientific">Nocardia tenerifensis</name>
    <dbReference type="NCBI Taxonomy" id="228006"/>
    <lineage>
        <taxon>Bacteria</taxon>
        <taxon>Bacillati</taxon>
        <taxon>Actinomycetota</taxon>
        <taxon>Actinomycetes</taxon>
        <taxon>Mycobacteriales</taxon>
        <taxon>Nocardiaceae</taxon>
        <taxon>Nocardia</taxon>
    </lineage>
</organism>
<dbReference type="EMBL" id="QJKF01000028">
    <property type="protein sequence ID" value="PXX53351.1"/>
    <property type="molecule type" value="Genomic_DNA"/>
</dbReference>
<keyword evidence="2" id="KW-1185">Reference proteome</keyword>